<dbReference type="InterPro" id="IPR014729">
    <property type="entry name" value="Rossmann-like_a/b/a_fold"/>
</dbReference>
<evidence type="ECO:0000313" key="3">
    <source>
        <dbReference type="EMBL" id="CAB4133348.1"/>
    </source>
</evidence>
<feature type="region of interest" description="Disordered" evidence="1">
    <location>
        <begin position="429"/>
        <end position="612"/>
    </location>
</feature>
<dbReference type="GO" id="GO:0016740">
    <property type="term" value="F:transferase activity"/>
    <property type="evidence" value="ECO:0007669"/>
    <property type="project" value="UniProtKB-KW"/>
</dbReference>
<dbReference type="EMBL" id="LR796270">
    <property type="protein sequence ID" value="CAB4133348.1"/>
    <property type="molecule type" value="Genomic_DNA"/>
</dbReference>
<proteinExistence type="predicted"/>
<dbReference type="SUPFAM" id="SSF52540">
    <property type="entry name" value="P-loop containing nucleoside triphosphate hydrolases"/>
    <property type="match status" value="1"/>
</dbReference>
<reference evidence="3" key="1">
    <citation type="submission" date="2020-04" db="EMBL/GenBank/DDBJ databases">
        <authorList>
            <person name="Chiriac C."/>
            <person name="Salcher M."/>
            <person name="Ghai R."/>
            <person name="Kavagutti S V."/>
        </authorList>
    </citation>
    <scope>NUCLEOTIDE SEQUENCE</scope>
</reference>
<dbReference type="Gene3D" id="3.40.50.620">
    <property type="entry name" value="HUPs"/>
    <property type="match status" value="1"/>
</dbReference>
<dbReference type="InterPro" id="IPR004821">
    <property type="entry name" value="Cyt_trans-like"/>
</dbReference>
<feature type="compositionally biased region" description="Basic and acidic residues" evidence="1">
    <location>
        <begin position="489"/>
        <end position="517"/>
    </location>
</feature>
<dbReference type="SUPFAM" id="SSF52374">
    <property type="entry name" value="Nucleotidylyl transferase"/>
    <property type="match status" value="1"/>
</dbReference>
<accession>A0A6J5LF86</accession>
<dbReference type="Gene3D" id="3.40.50.300">
    <property type="entry name" value="P-loop containing nucleotide triphosphate hydrolases"/>
    <property type="match status" value="1"/>
</dbReference>
<evidence type="ECO:0000259" key="2">
    <source>
        <dbReference type="Pfam" id="PF01467"/>
    </source>
</evidence>
<sequence length="629" mass="70496">MKSFLELYEEETKTHKPVVMAFGRMNPPTTGHLKLIDKVRELADKHNAQHEVVVSHSQDSKKNPLSGEQKVKHLKRYSPGTNFTSASKEEPTLLQHAARLHAAGHDHLIMVAGSDRVKEYHDLLHRYNGKPDKNGKVLFNFKKIEVKSAGHRDPDAEGAEGMSGTKMREHAKQNDFSSFRQGVPSHVSDYHAKELMHDVRKGMGLNEDIYRGQFKAIFVTGGPGSGKDILIREAIAESKCVELNFIQATDYLADKQKLSESSRDFRREAIRNRSPLIINGPADDIQRIGYIREELEELGYDTLMIFVNTSNEASKERNSLLSRMMVESVRQDKWLKSQENNRRFLDMFENFMTFDNTGNLDDLEEDIHDVYQSTKLFLDSDYINESVNEWFERNSKIDINKKINTLFKEDNYVKESTKTNKTTIGNKREFAAGPADITPDNRAGGSDFDSIKGNTNPRKNPNGKTYTFGQNAGVYAEAAPQVKWNPPQKEPKFNYDNDKNKKLKKGDSSGREAKLARPDGVGSTYDTRGVGGINAGLGENQEYSNANPASTAMPSGGSPNPLSSDYAPGKKDFKKFRKSIKEDSAFSTDTESGVGGVLGGSSNKEGMDSYKDPMRNIGIEIKKKKKKGV</sequence>
<feature type="compositionally biased region" description="Polar residues" evidence="1">
    <location>
        <begin position="452"/>
        <end position="470"/>
    </location>
</feature>
<gene>
    <name evidence="3" type="ORF">UFOVP250_136</name>
</gene>
<dbReference type="InterPro" id="IPR027417">
    <property type="entry name" value="P-loop_NTPase"/>
</dbReference>
<feature type="domain" description="Cytidyltransferase-like" evidence="2">
    <location>
        <begin position="21"/>
        <end position="168"/>
    </location>
</feature>
<dbReference type="NCBIfam" id="TIGR00125">
    <property type="entry name" value="cyt_tran_rel"/>
    <property type="match status" value="1"/>
</dbReference>
<keyword evidence="3" id="KW-0808">Transferase</keyword>
<evidence type="ECO:0000256" key="1">
    <source>
        <dbReference type="SAM" id="MobiDB-lite"/>
    </source>
</evidence>
<dbReference type="Pfam" id="PF01467">
    <property type="entry name" value="CTP_transf_like"/>
    <property type="match status" value="1"/>
</dbReference>
<organism evidence="3">
    <name type="scientific">uncultured Caudovirales phage</name>
    <dbReference type="NCBI Taxonomy" id="2100421"/>
    <lineage>
        <taxon>Viruses</taxon>
        <taxon>Duplodnaviria</taxon>
        <taxon>Heunggongvirae</taxon>
        <taxon>Uroviricota</taxon>
        <taxon>Caudoviricetes</taxon>
        <taxon>Peduoviridae</taxon>
        <taxon>Maltschvirus</taxon>
        <taxon>Maltschvirus maltsch</taxon>
    </lineage>
</organism>
<feature type="compositionally biased region" description="Polar residues" evidence="1">
    <location>
        <begin position="541"/>
        <end position="563"/>
    </location>
</feature>
<feature type="region of interest" description="Disordered" evidence="1">
    <location>
        <begin position="150"/>
        <end position="169"/>
    </location>
</feature>
<protein>
    <submittedName>
        <fullName evidence="3">Cytidyltransferase-like domain</fullName>
    </submittedName>
</protein>
<name>A0A6J5LF86_9CAUD</name>